<reference evidence="1 2" key="1">
    <citation type="journal article" date="2015" name="Genome Announc.">
        <title>Expanding the biotechnology potential of lactobacilli through comparative genomics of 213 strains and associated genera.</title>
        <authorList>
            <person name="Sun Z."/>
            <person name="Harris H.M."/>
            <person name="McCann A."/>
            <person name="Guo C."/>
            <person name="Argimon S."/>
            <person name="Zhang W."/>
            <person name="Yang X."/>
            <person name="Jeffery I.B."/>
            <person name="Cooney J.C."/>
            <person name="Kagawa T.F."/>
            <person name="Liu W."/>
            <person name="Song Y."/>
            <person name="Salvetti E."/>
            <person name="Wrobel A."/>
            <person name="Rasinkangas P."/>
            <person name="Parkhill J."/>
            <person name="Rea M.C."/>
            <person name="O'Sullivan O."/>
            <person name="Ritari J."/>
            <person name="Douillard F.P."/>
            <person name="Paul Ross R."/>
            <person name="Yang R."/>
            <person name="Briner A.E."/>
            <person name="Felis G.E."/>
            <person name="de Vos W.M."/>
            <person name="Barrangou R."/>
            <person name="Klaenhammer T.R."/>
            <person name="Caufield P.W."/>
            <person name="Cui Y."/>
            <person name="Zhang H."/>
            <person name="O'Toole P.W."/>
        </authorList>
    </citation>
    <scope>NUCLEOTIDE SEQUENCE [LARGE SCALE GENOMIC DNA]</scope>
    <source>
        <strain evidence="1 2">DSM 23365</strain>
    </source>
</reference>
<proteinExistence type="predicted"/>
<dbReference type="Proteomes" id="UP000051442">
    <property type="component" value="Unassembled WGS sequence"/>
</dbReference>
<dbReference type="OrthoDB" id="2065126at2"/>
<keyword evidence="2" id="KW-1185">Reference proteome</keyword>
<evidence type="ECO:0000313" key="2">
    <source>
        <dbReference type="Proteomes" id="UP000051442"/>
    </source>
</evidence>
<dbReference type="EMBL" id="AYZM01000178">
    <property type="protein sequence ID" value="KRN15506.1"/>
    <property type="molecule type" value="Genomic_DNA"/>
</dbReference>
<comment type="caution">
    <text evidence="1">The sequence shown here is derived from an EMBL/GenBank/DDBJ whole genome shotgun (WGS) entry which is preliminary data.</text>
</comment>
<dbReference type="STRING" id="1423804.FD14_GL002845"/>
<evidence type="ECO:0008006" key="3">
    <source>
        <dbReference type="Google" id="ProtNLM"/>
    </source>
</evidence>
<sequence length="62" mass="7151">MAIQNQPIRDSIYEAHLKNWEVAEACGIADTTLSKWLRTPLNDDRRKRVEKAIAELTQSVKQ</sequence>
<name>A0A0R2EGM3_9LACO</name>
<organism evidence="1 2">
    <name type="scientific">Secundilactobacillus similis DSM 23365 = JCM 2765</name>
    <dbReference type="NCBI Taxonomy" id="1423804"/>
    <lineage>
        <taxon>Bacteria</taxon>
        <taxon>Bacillati</taxon>
        <taxon>Bacillota</taxon>
        <taxon>Bacilli</taxon>
        <taxon>Lactobacillales</taxon>
        <taxon>Lactobacillaceae</taxon>
        <taxon>Secundilactobacillus</taxon>
    </lineage>
</organism>
<dbReference type="PATRIC" id="fig|1423804.4.peg.3063"/>
<evidence type="ECO:0000313" key="1">
    <source>
        <dbReference type="EMBL" id="KRN15506.1"/>
    </source>
</evidence>
<gene>
    <name evidence="1" type="ORF">FD14_GL002845</name>
</gene>
<accession>A0A0R2EGM3</accession>
<protein>
    <recommendedName>
        <fullName evidence="3">HTH cro/C1-type domain-containing protein</fullName>
    </recommendedName>
</protein>
<dbReference type="AlphaFoldDB" id="A0A0R2EGM3"/>
<dbReference type="RefSeq" id="WP_054733700.1">
    <property type="nucleotide sequence ID" value="NZ_AYZM01000178.1"/>
</dbReference>